<keyword evidence="2" id="KW-1185">Reference proteome</keyword>
<dbReference type="Pfam" id="PF07377">
    <property type="entry name" value="DUF1493"/>
    <property type="match status" value="1"/>
</dbReference>
<dbReference type="EMBL" id="CP007044">
    <property type="protein sequence ID" value="AHG21483.1"/>
    <property type="molecule type" value="Genomic_DNA"/>
</dbReference>
<name>W0LCA3_9GAMM</name>
<reference evidence="1 2" key="1">
    <citation type="submission" date="2014-01" db="EMBL/GenBank/DDBJ databases">
        <title>Isolation of Serratia multitudinisentens RB-25 from Ex-Landfill site.</title>
        <authorList>
            <person name="Robson E.H.J."/>
        </authorList>
    </citation>
    <scope>NUCLEOTIDE SEQUENCE [LARGE SCALE GENOMIC DNA]</scope>
    <source>
        <strain evidence="1 2">RB-25</strain>
    </source>
</reference>
<dbReference type="RefSeq" id="WP_024913921.1">
    <property type="nucleotide sequence ID" value="NZ_CP007044.2"/>
</dbReference>
<dbReference type="KEGG" id="sfo:Z042_19105"/>
<evidence type="ECO:0000313" key="2">
    <source>
        <dbReference type="Proteomes" id="UP000019030"/>
    </source>
</evidence>
<dbReference type="STRING" id="1441930.Z042_19105"/>
<dbReference type="HOGENOM" id="CLU_152554_4_0_6"/>
<dbReference type="OrthoDB" id="6476622at2"/>
<protein>
    <recommendedName>
        <fullName evidence="3">Acyl carrier protein</fullName>
    </recommendedName>
</protein>
<organism evidence="1 2">
    <name type="scientific">Chania multitudinisentens RB-25</name>
    <dbReference type="NCBI Taxonomy" id="1441930"/>
    <lineage>
        <taxon>Bacteria</taxon>
        <taxon>Pseudomonadati</taxon>
        <taxon>Pseudomonadota</taxon>
        <taxon>Gammaproteobacteria</taxon>
        <taxon>Enterobacterales</taxon>
        <taxon>Yersiniaceae</taxon>
        <taxon>Chania</taxon>
    </lineage>
</organism>
<accession>W0LCA3</accession>
<dbReference type="Proteomes" id="UP000019030">
    <property type="component" value="Chromosome"/>
</dbReference>
<dbReference type="AlphaFoldDB" id="W0LCA3"/>
<proteinExistence type="predicted"/>
<dbReference type="PATRIC" id="fig|1441930.4.peg.3778"/>
<dbReference type="InterPro" id="IPR010862">
    <property type="entry name" value="DUF1493"/>
</dbReference>
<dbReference type="eggNOG" id="ENOG50336KW">
    <property type="taxonomic scope" value="Bacteria"/>
</dbReference>
<sequence>MNMADDVRELLKKHFWEMADDSSLSTGKQSTLPEDACEFFEEYAEKFHVDMASFNFRRYFPNEGIRFLPNAILPKYLQTDHHEPEPLTVNMLIESAKAGRWLYG</sequence>
<gene>
    <name evidence="1" type="ORF">Z042_19105</name>
</gene>
<evidence type="ECO:0000313" key="1">
    <source>
        <dbReference type="EMBL" id="AHG21483.1"/>
    </source>
</evidence>
<reference evidence="1 2" key="2">
    <citation type="submission" date="2015-03" db="EMBL/GenBank/DDBJ databases">
        <authorList>
            <person name="Chan K.-G."/>
        </authorList>
    </citation>
    <scope>NUCLEOTIDE SEQUENCE [LARGE SCALE GENOMIC DNA]</scope>
    <source>
        <strain evidence="1 2">RB-25</strain>
    </source>
</reference>
<evidence type="ECO:0008006" key="3">
    <source>
        <dbReference type="Google" id="ProtNLM"/>
    </source>
</evidence>